<evidence type="ECO:0000256" key="2">
    <source>
        <dbReference type="SAM" id="SignalP"/>
    </source>
</evidence>
<feature type="transmembrane region" description="Helical" evidence="1">
    <location>
        <begin position="169"/>
        <end position="189"/>
    </location>
</feature>
<organism evidence="3 4">
    <name type="scientific">Elysia crispata</name>
    <name type="common">lettuce slug</name>
    <dbReference type="NCBI Taxonomy" id="231223"/>
    <lineage>
        <taxon>Eukaryota</taxon>
        <taxon>Metazoa</taxon>
        <taxon>Spiralia</taxon>
        <taxon>Lophotrochozoa</taxon>
        <taxon>Mollusca</taxon>
        <taxon>Gastropoda</taxon>
        <taxon>Heterobranchia</taxon>
        <taxon>Euthyneura</taxon>
        <taxon>Panpulmonata</taxon>
        <taxon>Sacoglossa</taxon>
        <taxon>Placobranchoidea</taxon>
        <taxon>Plakobranchidae</taxon>
        <taxon>Elysia</taxon>
    </lineage>
</organism>
<dbReference type="Proteomes" id="UP001283361">
    <property type="component" value="Unassembled WGS sequence"/>
</dbReference>
<reference evidence="3" key="1">
    <citation type="journal article" date="2023" name="G3 (Bethesda)">
        <title>A reference genome for the long-term kleptoplast-retaining sea slug Elysia crispata morphotype clarki.</title>
        <authorList>
            <person name="Eastman K.E."/>
            <person name="Pendleton A.L."/>
            <person name="Shaikh M.A."/>
            <person name="Suttiyut T."/>
            <person name="Ogas R."/>
            <person name="Tomko P."/>
            <person name="Gavelis G."/>
            <person name="Widhalm J.R."/>
            <person name="Wisecaver J.H."/>
        </authorList>
    </citation>
    <scope>NUCLEOTIDE SEQUENCE</scope>
    <source>
        <strain evidence="3">ECLA1</strain>
    </source>
</reference>
<accession>A0AAE0Z9Z4</accession>
<name>A0AAE0Z9Z4_9GAST</name>
<keyword evidence="1" id="KW-0472">Membrane</keyword>
<feature type="signal peptide" evidence="2">
    <location>
        <begin position="1"/>
        <end position="22"/>
    </location>
</feature>
<feature type="chain" id="PRO_5042181308" description="Protein quiver" evidence="2">
    <location>
        <begin position="23"/>
        <end position="191"/>
    </location>
</feature>
<evidence type="ECO:0000313" key="3">
    <source>
        <dbReference type="EMBL" id="KAK3765519.1"/>
    </source>
</evidence>
<dbReference type="EMBL" id="JAWDGP010004298">
    <property type="protein sequence ID" value="KAK3765519.1"/>
    <property type="molecule type" value="Genomic_DNA"/>
</dbReference>
<protein>
    <recommendedName>
        <fullName evidence="5">Protein quiver</fullName>
    </recommendedName>
</protein>
<keyword evidence="4" id="KW-1185">Reference proteome</keyword>
<dbReference type="AlphaFoldDB" id="A0AAE0Z9Z4"/>
<proteinExistence type="predicted"/>
<evidence type="ECO:0000313" key="4">
    <source>
        <dbReference type="Proteomes" id="UP001283361"/>
    </source>
</evidence>
<evidence type="ECO:0000256" key="1">
    <source>
        <dbReference type="SAM" id="Phobius"/>
    </source>
</evidence>
<gene>
    <name evidence="3" type="ORF">RRG08_054043</name>
</gene>
<evidence type="ECO:0008006" key="5">
    <source>
        <dbReference type="Google" id="ProtNLM"/>
    </source>
</evidence>
<keyword evidence="2" id="KW-0732">Signal</keyword>
<sequence length="191" mass="20702">MYRCALPIATLVIFLSVAHVDSLLCYQCATTSPDSHECKDDVAGLENTSLGLTDKYFKNCTEANVNWTLCMILTSEGAGGVQTFFHRGCHDGVTFSKLHEHPRFKGLPPNNQTTCARITTSRESVCFTFCDKDFCNGPQPPEVKEDPLPCDANSTDVMGCGALGLRGTMTLTGVLAAIQICALTLFLGFSF</sequence>
<keyword evidence="1" id="KW-1133">Transmembrane helix</keyword>
<keyword evidence="1" id="KW-0812">Transmembrane</keyword>
<comment type="caution">
    <text evidence="3">The sequence shown here is derived from an EMBL/GenBank/DDBJ whole genome shotgun (WGS) entry which is preliminary data.</text>
</comment>